<evidence type="ECO:0000259" key="22">
    <source>
        <dbReference type="PROSITE" id="PS50927"/>
    </source>
</evidence>
<evidence type="ECO:0000256" key="13">
    <source>
        <dbReference type="ARBA" id="ARBA00023170"/>
    </source>
</evidence>
<feature type="chain" id="PRO_5045391360" description="Receptor-like serine/threonine-protein kinase" evidence="20">
    <location>
        <begin position="25"/>
        <end position="806"/>
    </location>
</feature>
<evidence type="ECO:0000256" key="17">
    <source>
        <dbReference type="PIRNR" id="PIRNR000641"/>
    </source>
</evidence>
<dbReference type="Gene3D" id="2.90.10.10">
    <property type="entry name" value="Bulb-type lectin domain"/>
    <property type="match status" value="2"/>
</dbReference>
<comment type="catalytic activity">
    <reaction evidence="15 17">
        <text>L-threonyl-[protein] + ATP = O-phospho-L-threonyl-[protein] + ADP + H(+)</text>
        <dbReference type="Rhea" id="RHEA:46608"/>
        <dbReference type="Rhea" id="RHEA-COMP:11060"/>
        <dbReference type="Rhea" id="RHEA-COMP:11605"/>
        <dbReference type="ChEBI" id="CHEBI:15378"/>
        <dbReference type="ChEBI" id="CHEBI:30013"/>
        <dbReference type="ChEBI" id="CHEBI:30616"/>
        <dbReference type="ChEBI" id="CHEBI:61977"/>
        <dbReference type="ChEBI" id="CHEBI:456216"/>
        <dbReference type="EC" id="2.7.11.1"/>
    </reaction>
</comment>
<evidence type="ECO:0000313" key="24">
    <source>
        <dbReference type="RefSeq" id="XP_015891099.2"/>
    </source>
</evidence>
<dbReference type="InterPro" id="IPR017441">
    <property type="entry name" value="Protein_kinase_ATP_BS"/>
</dbReference>
<reference evidence="24" key="1">
    <citation type="submission" date="2025-08" db="UniProtKB">
        <authorList>
            <consortium name="RefSeq"/>
        </authorList>
    </citation>
    <scope>IDENTIFICATION</scope>
    <source>
        <tissue evidence="24">Seedling</tissue>
    </source>
</reference>
<evidence type="ECO:0000256" key="1">
    <source>
        <dbReference type="ARBA" id="ARBA00004167"/>
    </source>
</evidence>
<dbReference type="InterPro" id="IPR011009">
    <property type="entry name" value="Kinase-like_dom_sf"/>
</dbReference>
<dbReference type="AlphaFoldDB" id="A0A6P4AYG7"/>
<feature type="transmembrane region" description="Helical" evidence="19">
    <location>
        <begin position="456"/>
        <end position="481"/>
    </location>
</feature>
<evidence type="ECO:0000256" key="19">
    <source>
        <dbReference type="SAM" id="Phobius"/>
    </source>
</evidence>
<evidence type="ECO:0000256" key="12">
    <source>
        <dbReference type="ARBA" id="ARBA00023157"/>
    </source>
</evidence>
<dbReference type="RefSeq" id="XP_015891099.2">
    <property type="nucleotide sequence ID" value="XM_016035613.2"/>
</dbReference>
<dbReference type="PROSITE" id="PS00107">
    <property type="entry name" value="PROTEIN_KINASE_ATP"/>
    <property type="match status" value="1"/>
</dbReference>
<dbReference type="Pfam" id="PF00954">
    <property type="entry name" value="S_locus_glycop"/>
    <property type="match status" value="1"/>
</dbReference>
<dbReference type="SUPFAM" id="SSF51110">
    <property type="entry name" value="alpha-D-mannose-specific plant lectins"/>
    <property type="match status" value="2"/>
</dbReference>
<comment type="subcellular location">
    <subcellularLocation>
        <location evidence="1">Membrane</location>
        <topology evidence="1">Single-pass membrane protein</topology>
    </subcellularLocation>
</comment>
<keyword evidence="14" id="KW-0325">Glycoprotein</keyword>
<name>A0A6P4AYG7_ZIZJJ</name>
<keyword evidence="11 19" id="KW-0472">Membrane</keyword>
<evidence type="ECO:0000256" key="11">
    <source>
        <dbReference type="ARBA" id="ARBA00023136"/>
    </source>
</evidence>
<keyword evidence="23" id="KW-1185">Reference proteome</keyword>
<dbReference type="PROSITE" id="PS50927">
    <property type="entry name" value="BULB_LECTIN"/>
    <property type="match status" value="1"/>
</dbReference>
<evidence type="ECO:0000256" key="14">
    <source>
        <dbReference type="ARBA" id="ARBA00023180"/>
    </source>
</evidence>
<dbReference type="InParanoid" id="A0A6P4AYG7"/>
<keyword evidence="4 17" id="KW-0808">Transferase</keyword>
<evidence type="ECO:0000256" key="10">
    <source>
        <dbReference type="ARBA" id="ARBA00022989"/>
    </source>
</evidence>
<protein>
    <recommendedName>
        <fullName evidence="17">Receptor-like serine/threonine-protein kinase</fullName>
        <ecNumber evidence="17">2.7.11.1</ecNumber>
    </recommendedName>
</protein>
<keyword evidence="3" id="KW-0245">EGF-like domain</keyword>
<evidence type="ECO:0000256" key="18">
    <source>
        <dbReference type="PROSITE-ProRule" id="PRU10141"/>
    </source>
</evidence>
<dbReference type="PROSITE" id="PS50011">
    <property type="entry name" value="PROTEIN_KINASE_DOM"/>
    <property type="match status" value="1"/>
</dbReference>
<dbReference type="GO" id="GO:0004674">
    <property type="term" value="F:protein serine/threonine kinase activity"/>
    <property type="evidence" value="ECO:0007669"/>
    <property type="project" value="UniProtKB-KW"/>
</dbReference>
<dbReference type="SMART" id="SM00108">
    <property type="entry name" value="B_lectin"/>
    <property type="match status" value="1"/>
</dbReference>
<accession>A0A6P4AYG7</accession>
<sequence>MASAPILFIISFVLLVSIDLRAQAEYSNTITTGSLLSPSAGNHLWCSPSGFFAFGFYPQGDGFAIGVILVTRPENVVVWTANRDDPPVSSDAKLELTKAGLLLVTMRGEKKIISINTDEISSQASSAAMLDGGNFILLNESSHVVWQSFDYPTDTILGGQNLTSTSDYPDRLVSSKSRSDHSSGRFLLIMQGDGNLVSYPSNITTMAETAYWSLGTFGNDAWLGLNQTGYLFVQNRSGMRKQIALSNGSYPGKNEVILYRVPMDDDGIFRLYSHHMVSNTSSIVWESLQNQCEVKGFCGLNSYCQEVIISSSNISDCFCYPGFSFINPSIKFFGCYQTFIDEDTCKYNEDDPNKKSRINITPLENTLWYDSPYKVVNKEEEACKMLCKEDCNCWAVMYENSSCQIYNVPIRYGIRSYHISKTSFFKVVSKNIGNKNNASHSILDDNLIVERNKKTILVLALSLGFIACLCFVFALLSFIFYKHRYHRYKKLLENSNLGLAEDFSLQSFSYKELERATDDFKEEIGRGTFGAVYKGVLAERNRTIAVKRLEKVVEEGVREFRAEITTIGRTHHRNLVQLLGVCIEGSTKLLVYEFMSNGSLADHLFKAVSPPTWRERVRFVFDVARGIFYLHEECGVHIIHCNLTPQNILLDDTWTAKISDFGLARLLMPNQMKTSAGVHERSTSIGYFAPEWQKNAPISVKADIYSFGVVLLEIICCRRNIQLNVSTQEEIILSNWVYTCFKNGDLDKLVEDDEIDFFTLERMIKVGLWCIQDNPSLRPSMKNVILMLEGTMGIPVPPSPELLVLP</sequence>
<keyword evidence="12" id="KW-1015">Disulfide bond</keyword>
<evidence type="ECO:0000256" key="5">
    <source>
        <dbReference type="ARBA" id="ARBA00022692"/>
    </source>
</evidence>
<dbReference type="InterPro" id="IPR001245">
    <property type="entry name" value="Ser-Thr/Tyr_kinase_cat_dom"/>
</dbReference>
<dbReference type="GeneID" id="107425603"/>
<dbReference type="InterPro" id="IPR001480">
    <property type="entry name" value="Bulb-type_lectin_dom"/>
</dbReference>
<comment type="catalytic activity">
    <reaction evidence="16 17">
        <text>L-seryl-[protein] + ATP = O-phospho-L-seryl-[protein] + ADP + H(+)</text>
        <dbReference type="Rhea" id="RHEA:17989"/>
        <dbReference type="Rhea" id="RHEA-COMP:9863"/>
        <dbReference type="Rhea" id="RHEA-COMP:11604"/>
        <dbReference type="ChEBI" id="CHEBI:15378"/>
        <dbReference type="ChEBI" id="CHEBI:29999"/>
        <dbReference type="ChEBI" id="CHEBI:30616"/>
        <dbReference type="ChEBI" id="CHEBI:83421"/>
        <dbReference type="ChEBI" id="CHEBI:456216"/>
        <dbReference type="EC" id="2.7.11.1"/>
    </reaction>
</comment>
<dbReference type="InterPro" id="IPR036426">
    <property type="entry name" value="Bulb-type_lectin_dom_sf"/>
</dbReference>
<proteinExistence type="inferred from homology"/>
<dbReference type="PANTHER" id="PTHR47976:SF49">
    <property type="entry name" value="RECEPTOR-LIKE SERINE_THREONINE-PROTEIN KINASE"/>
    <property type="match status" value="1"/>
</dbReference>
<dbReference type="Gene3D" id="1.10.510.10">
    <property type="entry name" value="Transferase(Phosphotransferase) domain 1"/>
    <property type="match status" value="1"/>
</dbReference>
<dbReference type="InterPro" id="IPR051343">
    <property type="entry name" value="G-type_lectin_kinases/EP1-like"/>
</dbReference>
<keyword evidence="7 17" id="KW-0547">Nucleotide-binding</keyword>
<evidence type="ECO:0000256" key="9">
    <source>
        <dbReference type="ARBA" id="ARBA00022840"/>
    </source>
</evidence>
<dbReference type="InterPro" id="IPR000719">
    <property type="entry name" value="Prot_kinase_dom"/>
</dbReference>
<dbReference type="GO" id="GO:0005524">
    <property type="term" value="F:ATP binding"/>
    <property type="evidence" value="ECO:0007669"/>
    <property type="project" value="UniProtKB-UniRule"/>
</dbReference>
<evidence type="ECO:0000259" key="21">
    <source>
        <dbReference type="PROSITE" id="PS50011"/>
    </source>
</evidence>
<feature type="binding site" evidence="18">
    <location>
        <position position="547"/>
    </location>
    <ligand>
        <name>ATP</name>
        <dbReference type="ChEBI" id="CHEBI:30616"/>
    </ligand>
</feature>
<evidence type="ECO:0000256" key="7">
    <source>
        <dbReference type="ARBA" id="ARBA00022741"/>
    </source>
</evidence>
<dbReference type="EC" id="2.7.11.1" evidence="17"/>
<keyword evidence="2 17" id="KW-0723">Serine/threonine-protein kinase</keyword>
<feature type="domain" description="Bulb-type lectin" evidence="22">
    <location>
        <begin position="21"/>
        <end position="150"/>
    </location>
</feature>
<keyword evidence="10 19" id="KW-1133">Transmembrane helix</keyword>
<organism evidence="23 24">
    <name type="scientific">Ziziphus jujuba</name>
    <name type="common">Chinese jujube</name>
    <name type="synonym">Ziziphus sativa</name>
    <dbReference type="NCBI Taxonomy" id="326968"/>
    <lineage>
        <taxon>Eukaryota</taxon>
        <taxon>Viridiplantae</taxon>
        <taxon>Streptophyta</taxon>
        <taxon>Embryophyta</taxon>
        <taxon>Tracheophyta</taxon>
        <taxon>Spermatophyta</taxon>
        <taxon>Magnoliopsida</taxon>
        <taxon>eudicotyledons</taxon>
        <taxon>Gunneridae</taxon>
        <taxon>Pentapetalae</taxon>
        <taxon>rosids</taxon>
        <taxon>fabids</taxon>
        <taxon>Rosales</taxon>
        <taxon>Rhamnaceae</taxon>
        <taxon>Paliureae</taxon>
        <taxon>Ziziphus</taxon>
    </lineage>
</organism>
<evidence type="ECO:0000256" key="3">
    <source>
        <dbReference type="ARBA" id="ARBA00022536"/>
    </source>
</evidence>
<dbReference type="Pfam" id="PF01453">
    <property type="entry name" value="B_lectin"/>
    <property type="match status" value="1"/>
</dbReference>
<comment type="similarity">
    <text evidence="17">Belongs to the protein kinase superfamily. Ser/Thr protein kinase family.</text>
</comment>
<dbReference type="Pfam" id="PF07714">
    <property type="entry name" value="PK_Tyr_Ser-Thr"/>
    <property type="match status" value="1"/>
</dbReference>
<evidence type="ECO:0000313" key="23">
    <source>
        <dbReference type="Proteomes" id="UP001652623"/>
    </source>
</evidence>
<feature type="domain" description="Protein kinase" evidence="21">
    <location>
        <begin position="518"/>
        <end position="792"/>
    </location>
</feature>
<dbReference type="SUPFAM" id="SSF56112">
    <property type="entry name" value="Protein kinase-like (PK-like)"/>
    <property type="match status" value="1"/>
</dbReference>
<feature type="signal peptide" evidence="20">
    <location>
        <begin position="1"/>
        <end position="24"/>
    </location>
</feature>
<gene>
    <name evidence="24" type="primary">LOC107425603</name>
</gene>
<evidence type="ECO:0000256" key="2">
    <source>
        <dbReference type="ARBA" id="ARBA00022527"/>
    </source>
</evidence>
<dbReference type="KEGG" id="zju:107425603"/>
<evidence type="ECO:0000256" key="4">
    <source>
        <dbReference type="ARBA" id="ARBA00022679"/>
    </source>
</evidence>
<evidence type="ECO:0000256" key="8">
    <source>
        <dbReference type="ARBA" id="ARBA00022777"/>
    </source>
</evidence>
<keyword evidence="5 19" id="KW-0812">Transmembrane</keyword>
<dbReference type="Gene3D" id="3.30.200.20">
    <property type="entry name" value="Phosphorylase Kinase, domain 1"/>
    <property type="match status" value="1"/>
</dbReference>
<dbReference type="CDD" id="cd14066">
    <property type="entry name" value="STKc_IRAK"/>
    <property type="match status" value="1"/>
</dbReference>
<dbReference type="GO" id="GO:0016020">
    <property type="term" value="C:membrane"/>
    <property type="evidence" value="ECO:0007669"/>
    <property type="project" value="UniProtKB-SubCell"/>
</dbReference>
<dbReference type="GO" id="GO:0030246">
    <property type="term" value="F:carbohydrate binding"/>
    <property type="evidence" value="ECO:0007669"/>
    <property type="project" value="UniProtKB-KW"/>
</dbReference>
<evidence type="ECO:0000256" key="6">
    <source>
        <dbReference type="ARBA" id="ARBA00022729"/>
    </source>
</evidence>
<dbReference type="GO" id="GO:0048544">
    <property type="term" value="P:recognition of pollen"/>
    <property type="evidence" value="ECO:0007669"/>
    <property type="project" value="InterPro"/>
</dbReference>
<dbReference type="PIRSF" id="PIRSF000641">
    <property type="entry name" value="SRK"/>
    <property type="match status" value="1"/>
</dbReference>
<evidence type="ECO:0000256" key="16">
    <source>
        <dbReference type="ARBA" id="ARBA00048679"/>
    </source>
</evidence>
<dbReference type="InterPro" id="IPR024171">
    <property type="entry name" value="SRK-like_kinase"/>
</dbReference>
<dbReference type="PANTHER" id="PTHR47976">
    <property type="entry name" value="G-TYPE LECTIN S-RECEPTOR-LIKE SERINE/THREONINE-PROTEIN KINASE SD2-5"/>
    <property type="match status" value="1"/>
</dbReference>
<keyword evidence="6 20" id="KW-0732">Signal</keyword>
<keyword evidence="9 17" id="KW-0067">ATP-binding</keyword>
<keyword evidence="13" id="KW-0675">Receptor</keyword>
<keyword evidence="8 17" id="KW-0418">Kinase</keyword>
<evidence type="ECO:0000256" key="15">
    <source>
        <dbReference type="ARBA" id="ARBA00047899"/>
    </source>
</evidence>
<dbReference type="Proteomes" id="UP001652623">
    <property type="component" value="Chromosome 7"/>
</dbReference>
<evidence type="ECO:0000256" key="20">
    <source>
        <dbReference type="SAM" id="SignalP"/>
    </source>
</evidence>
<dbReference type="InterPro" id="IPR000858">
    <property type="entry name" value="S_locus_glycoprot_dom"/>
</dbReference>